<dbReference type="GO" id="GO:0000027">
    <property type="term" value="P:ribosomal large subunit assembly"/>
    <property type="evidence" value="ECO:0007669"/>
    <property type="project" value="TreeGrafter"/>
</dbReference>
<dbReference type="Gene3D" id="3.40.50.300">
    <property type="entry name" value="P-loop containing nucleotide triphosphate hydrolases"/>
    <property type="match status" value="1"/>
</dbReference>
<keyword evidence="2" id="KW-0067">ATP-binding</keyword>
<dbReference type="EnsemblPlants" id="AET1Gv20368400.52">
    <property type="protein sequence ID" value="AET1Gv20368400.52"/>
    <property type="gene ID" value="AET1Gv20368400"/>
</dbReference>
<proteinExistence type="predicted"/>
<reference evidence="5" key="1">
    <citation type="journal article" date="2014" name="Science">
        <title>Ancient hybridizations among the ancestral genomes of bread wheat.</title>
        <authorList>
            <consortium name="International Wheat Genome Sequencing Consortium,"/>
            <person name="Marcussen T."/>
            <person name="Sandve S.R."/>
            <person name="Heier L."/>
            <person name="Spannagl M."/>
            <person name="Pfeifer M."/>
            <person name="Jakobsen K.S."/>
            <person name="Wulff B.B."/>
            <person name="Steuernagel B."/>
            <person name="Mayer K.F."/>
            <person name="Olsen O.A."/>
        </authorList>
    </citation>
    <scope>NUCLEOTIDE SEQUENCE [LARGE SCALE GENOMIC DNA]</scope>
    <source>
        <strain evidence="5">cv. AL8/78</strain>
    </source>
</reference>
<evidence type="ECO:0000313" key="4">
    <source>
        <dbReference type="EnsemblPlants" id="AET1Gv20368400.52"/>
    </source>
</evidence>
<evidence type="ECO:0000313" key="5">
    <source>
        <dbReference type="Proteomes" id="UP000015105"/>
    </source>
</evidence>
<dbReference type="GO" id="GO:0005524">
    <property type="term" value="F:ATP binding"/>
    <property type="evidence" value="ECO:0007669"/>
    <property type="project" value="UniProtKB-KW"/>
</dbReference>
<dbReference type="CDD" id="cd00009">
    <property type="entry name" value="AAA"/>
    <property type="match status" value="1"/>
</dbReference>
<dbReference type="InterPro" id="IPR027417">
    <property type="entry name" value="P-loop_NTPase"/>
</dbReference>
<evidence type="ECO:0000259" key="3">
    <source>
        <dbReference type="Pfam" id="PF07728"/>
    </source>
</evidence>
<dbReference type="Pfam" id="PF07728">
    <property type="entry name" value="AAA_5"/>
    <property type="match status" value="1"/>
</dbReference>
<reference evidence="5" key="2">
    <citation type="journal article" date="2017" name="Nat. Plants">
        <title>The Aegilops tauschii genome reveals multiple impacts of transposons.</title>
        <authorList>
            <person name="Zhao G."/>
            <person name="Zou C."/>
            <person name="Li K."/>
            <person name="Wang K."/>
            <person name="Li T."/>
            <person name="Gao L."/>
            <person name="Zhang X."/>
            <person name="Wang H."/>
            <person name="Yang Z."/>
            <person name="Liu X."/>
            <person name="Jiang W."/>
            <person name="Mao L."/>
            <person name="Kong X."/>
            <person name="Jiao Y."/>
            <person name="Jia J."/>
        </authorList>
    </citation>
    <scope>NUCLEOTIDE SEQUENCE [LARGE SCALE GENOMIC DNA]</scope>
    <source>
        <strain evidence="5">cv. AL8/78</strain>
    </source>
</reference>
<keyword evidence="5" id="KW-1185">Reference proteome</keyword>
<evidence type="ECO:0000256" key="2">
    <source>
        <dbReference type="ARBA" id="ARBA00022840"/>
    </source>
</evidence>
<dbReference type="Proteomes" id="UP000015105">
    <property type="component" value="Chromosome 1D"/>
</dbReference>
<keyword evidence="1" id="KW-0547">Nucleotide-binding</keyword>
<reference evidence="4" key="4">
    <citation type="submission" date="2019-03" db="UniProtKB">
        <authorList>
            <consortium name="EnsemblPlants"/>
        </authorList>
    </citation>
    <scope>IDENTIFICATION</scope>
</reference>
<organism evidence="4 5">
    <name type="scientific">Aegilops tauschii subsp. strangulata</name>
    <name type="common">Goatgrass</name>
    <dbReference type="NCBI Taxonomy" id="200361"/>
    <lineage>
        <taxon>Eukaryota</taxon>
        <taxon>Viridiplantae</taxon>
        <taxon>Streptophyta</taxon>
        <taxon>Embryophyta</taxon>
        <taxon>Tracheophyta</taxon>
        <taxon>Spermatophyta</taxon>
        <taxon>Magnoliopsida</taxon>
        <taxon>Liliopsida</taxon>
        <taxon>Poales</taxon>
        <taxon>Poaceae</taxon>
        <taxon>BOP clade</taxon>
        <taxon>Pooideae</taxon>
        <taxon>Triticodae</taxon>
        <taxon>Triticeae</taxon>
        <taxon>Triticinae</taxon>
        <taxon>Aegilops</taxon>
    </lineage>
</organism>
<reference evidence="4" key="3">
    <citation type="journal article" date="2017" name="Nature">
        <title>Genome sequence of the progenitor of the wheat D genome Aegilops tauschii.</title>
        <authorList>
            <person name="Luo M.C."/>
            <person name="Gu Y.Q."/>
            <person name="Puiu D."/>
            <person name="Wang H."/>
            <person name="Twardziok S.O."/>
            <person name="Deal K.R."/>
            <person name="Huo N."/>
            <person name="Zhu T."/>
            <person name="Wang L."/>
            <person name="Wang Y."/>
            <person name="McGuire P.E."/>
            <person name="Liu S."/>
            <person name="Long H."/>
            <person name="Ramasamy R.K."/>
            <person name="Rodriguez J.C."/>
            <person name="Van S.L."/>
            <person name="Yuan L."/>
            <person name="Wang Z."/>
            <person name="Xia Z."/>
            <person name="Xiao L."/>
            <person name="Anderson O.D."/>
            <person name="Ouyang S."/>
            <person name="Liang Y."/>
            <person name="Zimin A.V."/>
            <person name="Pertea G."/>
            <person name="Qi P."/>
            <person name="Bennetzen J.L."/>
            <person name="Dai X."/>
            <person name="Dawson M.W."/>
            <person name="Muller H.G."/>
            <person name="Kugler K."/>
            <person name="Rivarola-Duarte L."/>
            <person name="Spannagl M."/>
            <person name="Mayer K.F.X."/>
            <person name="Lu F.H."/>
            <person name="Bevan M.W."/>
            <person name="Leroy P."/>
            <person name="Li P."/>
            <person name="You F.M."/>
            <person name="Sun Q."/>
            <person name="Liu Z."/>
            <person name="Lyons E."/>
            <person name="Wicker T."/>
            <person name="Salzberg S.L."/>
            <person name="Devos K.M."/>
            <person name="Dvorak J."/>
        </authorList>
    </citation>
    <scope>NUCLEOTIDE SEQUENCE [LARGE SCALE GENOMIC DNA]</scope>
    <source>
        <strain evidence="4">cv. AL8/78</strain>
    </source>
</reference>
<dbReference type="AlphaFoldDB" id="A0A452YC46"/>
<dbReference type="InterPro" id="IPR001270">
    <property type="entry name" value="ClpA/B"/>
</dbReference>
<dbReference type="GO" id="GO:0016887">
    <property type="term" value="F:ATP hydrolysis activity"/>
    <property type="evidence" value="ECO:0007669"/>
    <property type="project" value="InterPro"/>
</dbReference>
<dbReference type="SUPFAM" id="SSF52540">
    <property type="entry name" value="P-loop containing nucleoside triphosphate hydrolases"/>
    <property type="match status" value="1"/>
</dbReference>
<dbReference type="InterPro" id="IPR011704">
    <property type="entry name" value="ATPase_dyneun-rel_AAA"/>
</dbReference>
<feature type="domain" description="ATPase dynein-related AAA" evidence="3">
    <location>
        <begin position="166"/>
        <end position="286"/>
    </location>
</feature>
<accession>A0A452YC46</accession>
<dbReference type="Gramene" id="AET1Gv20368400.52">
    <property type="protein sequence ID" value="AET1Gv20368400.52"/>
    <property type="gene ID" value="AET1Gv20368400"/>
</dbReference>
<dbReference type="PRINTS" id="PR00300">
    <property type="entry name" value="CLPPROTEASEA"/>
</dbReference>
<name>A0A452YC46_AEGTS</name>
<protein>
    <recommendedName>
        <fullName evidence="3">ATPase dynein-related AAA domain-containing protein</fullName>
    </recommendedName>
</protein>
<dbReference type="PANTHER" id="PTHR48103">
    <property type="entry name" value="MIDASIN-RELATED"/>
    <property type="match status" value="1"/>
</dbReference>
<reference evidence="4" key="5">
    <citation type="journal article" date="2021" name="G3 (Bethesda)">
        <title>Aegilops tauschii genome assembly Aet v5.0 features greater sequence contiguity and improved annotation.</title>
        <authorList>
            <person name="Wang L."/>
            <person name="Zhu T."/>
            <person name="Rodriguez J.C."/>
            <person name="Deal K.R."/>
            <person name="Dubcovsky J."/>
            <person name="McGuire P.E."/>
            <person name="Lux T."/>
            <person name="Spannagl M."/>
            <person name="Mayer K.F.X."/>
            <person name="Baldrich P."/>
            <person name="Meyers B.C."/>
            <person name="Huo N."/>
            <person name="Gu Y.Q."/>
            <person name="Zhou H."/>
            <person name="Devos K.M."/>
            <person name="Bennetzen J.L."/>
            <person name="Unver T."/>
            <person name="Budak H."/>
            <person name="Gulick P.J."/>
            <person name="Galiba G."/>
            <person name="Kalapos B."/>
            <person name="Nelson D.R."/>
            <person name="Li P."/>
            <person name="You F.M."/>
            <person name="Luo M.C."/>
            <person name="Dvorak J."/>
        </authorList>
    </citation>
    <scope>NUCLEOTIDE SEQUENCE [LARGE SCALE GENOMIC DNA]</scope>
    <source>
        <strain evidence="4">cv. AL8/78</strain>
    </source>
</reference>
<sequence>MFLDATQVSYRFLELEPRVFCEQWDWSCFLDLVNGTTDYRLVDDSLHSVVLDLRWCAIQILVVVFKASDMGNASFGLGADDAFTCLLRWKEFCTDTSLEKASLYLQTEEGNSNIDLTSLADTLLDWSEVTTGKEYNIGCNICPFVLTATMRKSHEVALMAVSQRWPVLLYGPVGAGKTALINELAQNRGNRVLFIHMDEQMDGRTLVGSYVCTEKPGEFKWAPGSLTQAIVKGFWIVFEDIDKAPTDVQSILLPLLEGSSSFSIGHAEAVEVADGFRLFATVTTSKHDFSHALEGRLTYSGLWRKVMLGEPNREDMVNIVNGCYPSLDTISSKLIGR</sequence>
<dbReference type="GO" id="GO:0000055">
    <property type="term" value="P:ribosomal large subunit export from nucleus"/>
    <property type="evidence" value="ECO:0007669"/>
    <property type="project" value="TreeGrafter"/>
</dbReference>
<evidence type="ECO:0000256" key="1">
    <source>
        <dbReference type="ARBA" id="ARBA00022741"/>
    </source>
</evidence>
<dbReference type="GO" id="GO:0030687">
    <property type="term" value="C:preribosome, large subunit precursor"/>
    <property type="evidence" value="ECO:0007669"/>
    <property type="project" value="TreeGrafter"/>
</dbReference>
<dbReference type="GO" id="GO:0005634">
    <property type="term" value="C:nucleus"/>
    <property type="evidence" value="ECO:0007669"/>
    <property type="project" value="TreeGrafter"/>
</dbReference>
<dbReference type="PANTHER" id="PTHR48103:SF2">
    <property type="entry name" value="MIDASIN"/>
    <property type="match status" value="1"/>
</dbReference>